<dbReference type="SMART" id="SM00360">
    <property type="entry name" value="RRM"/>
    <property type="match status" value="2"/>
</dbReference>
<feature type="region of interest" description="Disordered" evidence="2">
    <location>
        <begin position="33"/>
        <end position="54"/>
    </location>
</feature>
<dbReference type="AlphaFoldDB" id="B8BSC7"/>
<dbReference type="InterPro" id="IPR035979">
    <property type="entry name" value="RBD_domain_sf"/>
</dbReference>
<reference evidence="4 5" key="2">
    <citation type="journal article" date="2008" name="Nature">
        <title>The Phaeodactylum genome reveals the evolutionary history of diatom genomes.</title>
        <authorList>
            <person name="Bowler C."/>
            <person name="Allen A.E."/>
            <person name="Badger J.H."/>
            <person name="Grimwood J."/>
            <person name="Jabbari K."/>
            <person name="Kuo A."/>
            <person name="Maheswari U."/>
            <person name="Martens C."/>
            <person name="Maumus F."/>
            <person name="Otillar R.P."/>
            <person name="Rayko E."/>
            <person name="Salamov A."/>
            <person name="Vandepoele K."/>
            <person name="Beszteri B."/>
            <person name="Gruber A."/>
            <person name="Heijde M."/>
            <person name="Katinka M."/>
            <person name="Mock T."/>
            <person name="Valentin K."/>
            <person name="Verret F."/>
            <person name="Berges J.A."/>
            <person name="Brownlee C."/>
            <person name="Cadoret J.P."/>
            <person name="Chiovitti A."/>
            <person name="Choi C.J."/>
            <person name="Coesel S."/>
            <person name="De Martino A."/>
            <person name="Detter J.C."/>
            <person name="Durkin C."/>
            <person name="Falciatore A."/>
            <person name="Fournet J."/>
            <person name="Haruta M."/>
            <person name="Huysman M.J."/>
            <person name="Jenkins B.D."/>
            <person name="Jiroutova K."/>
            <person name="Jorgensen R.E."/>
            <person name="Joubert Y."/>
            <person name="Kaplan A."/>
            <person name="Kroger N."/>
            <person name="Kroth P.G."/>
            <person name="La Roche J."/>
            <person name="Lindquist E."/>
            <person name="Lommer M."/>
            <person name="Martin-Jezequel V."/>
            <person name="Lopez P.J."/>
            <person name="Lucas S."/>
            <person name="Mangogna M."/>
            <person name="McGinnis K."/>
            <person name="Medlin L.K."/>
            <person name="Montsant A."/>
            <person name="Oudot-Le Secq M.P."/>
            <person name="Napoli C."/>
            <person name="Obornik M."/>
            <person name="Parker M.S."/>
            <person name="Petit J.L."/>
            <person name="Porcel B.M."/>
            <person name="Poulsen N."/>
            <person name="Robison M."/>
            <person name="Rychlewski L."/>
            <person name="Rynearson T.A."/>
            <person name="Schmutz J."/>
            <person name="Shapiro H."/>
            <person name="Siaut M."/>
            <person name="Stanley M."/>
            <person name="Sussman M.R."/>
            <person name="Taylor A.R."/>
            <person name="Vardi A."/>
            <person name="von Dassow P."/>
            <person name="Vyverman W."/>
            <person name="Willis A."/>
            <person name="Wyrwicz L.S."/>
            <person name="Rokhsar D.S."/>
            <person name="Weissenbach J."/>
            <person name="Armbrust E.V."/>
            <person name="Green B.R."/>
            <person name="Van de Peer Y."/>
            <person name="Grigoriev I.V."/>
        </authorList>
    </citation>
    <scope>NUCLEOTIDE SEQUENCE [LARGE SCALE GENOMIC DNA]</scope>
    <source>
        <strain evidence="4 5">CCMP1335</strain>
    </source>
</reference>
<evidence type="ECO:0000313" key="5">
    <source>
        <dbReference type="Proteomes" id="UP000001449"/>
    </source>
</evidence>
<dbReference type="InterPro" id="IPR000504">
    <property type="entry name" value="RRM_dom"/>
</dbReference>
<sequence length="472" mass="52018">MESIGRVTVNQEKQDEQEFTFMDGAAAAKQEEYVTLPENATSNSDATIIEGSRHRKNDVVESDGVHMHQDNQATPESTHPVHAKQEATQSVNQSNDDNISSESDLIHLSKHQSFKMTYPVGCSVLYDIRHISSNAKGLVAKQGIVEGISMDVVTRKLVFEVKNTYTSVVDIALEEELAFGFQCTVFIKNDHNVEVEGEVVFATKVQQQTENQGSRRLVYTTMFFHGDTVKFLEVDEEKVRFRSVATAKQSQDVGNTIAAEEESAKGMSIQKGTHKRKVSNTTNNNDKKRLAIQSNWIIISKLRGKPSESSLREYLSQFGRIETILYSQSGVAHVEFDSKESAEAAVKRNGAEFNGATVVISSSKPRSTKINSGGKKLEHVTKLVRVNGCGSMSTANIRTHFSGFGKILNMERTHASATIEYASTAESSAAVATNGSTVHGSKIQILHVLDSSEIRKRFERPDAKKAPSKANK</sequence>
<dbReference type="Pfam" id="PF00076">
    <property type="entry name" value="RRM_1"/>
    <property type="match status" value="1"/>
</dbReference>
<dbReference type="InterPro" id="IPR012677">
    <property type="entry name" value="Nucleotide-bd_a/b_plait_sf"/>
</dbReference>
<dbReference type="GO" id="GO:0008143">
    <property type="term" value="F:poly(A) binding"/>
    <property type="evidence" value="ECO:0000318"/>
    <property type="project" value="GO_Central"/>
</dbReference>
<feature type="region of interest" description="Disordered" evidence="2">
    <location>
        <begin position="69"/>
        <end position="100"/>
    </location>
</feature>
<dbReference type="STRING" id="35128.B8BSC7"/>
<feature type="compositionally biased region" description="Polar residues" evidence="2">
    <location>
        <begin position="86"/>
        <end position="100"/>
    </location>
</feature>
<protein>
    <recommendedName>
        <fullName evidence="3">RRM domain-containing protein</fullName>
    </recommendedName>
</protein>
<reference evidence="4 5" key="1">
    <citation type="journal article" date="2004" name="Science">
        <title>The genome of the diatom Thalassiosira pseudonana: ecology, evolution, and metabolism.</title>
        <authorList>
            <person name="Armbrust E.V."/>
            <person name="Berges J.A."/>
            <person name="Bowler C."/>
            <person name="Green B.R."/>
            <person name="Martinez D."/>
            <person name="Putnam N.H."/>
            <person name="Zhou S."/>
            <person name="Allen A.E."/>
            <person name="Apt K.E."/>
            <person name="Bechner M."/>
            <person name="Brzezinski M.A."/>
            <person name="Chaal B.K."/>
            <person name="Chiovitti A."/>
            <person name="Davis A.K."/>
            <person name="Demarest M.S."/>
            <person name="Detter J.C."/>
            <person name="Glavina T."/>
            <person name="Goodstein D."/>
            <person name="Hadi M.Z."/>
            <person name="Hellsten U."/>
            <person name="Hildebrand M."/>
            <person name="Jenkins B.D."/>
            <person name="Jurka J."/>
            <person name="Kapitonov V.V."/>
            <person name="Kroger N."/>
            <person name="Lau W.W."/>
            <person name="Lane T.W."/>
            <person name="Larimer F.W."/>
            <person name="Lippmeier J.C."/>
            <person name="Lucas S."/>
            <person name="Medina M."/>
            <person name="Montsant A."/>
            <person name="Obornik M."/>
            <person name="Parker M.S."/>
            <person name="Palenik B."/>
            <person name="Pazour G.J."/>
            <person name="Richardson P.M."/>
            <person name="Rynearson T.A."/>
            <person name="Saito M.A."/>
            <person name="Schwartz D.C."/>
            <person name="Thamatrakoln K."/>
            <person name="Valentin K."/>
            <person name="Vardi A."/>
            <person name="Wilkerson F.P."/>
            <person name="Rokhsar D.S."/>
        </authorList>
    </citation>
    <scope>NUCLEOTIDE SEQUENCE [LARGE SCALE GENOMIC DNA]</scope>
    <source>
        <strain evidence="4 5">CCMP1335</strain>
    </source>
</reference>
<keyword evidence="5" id="KW-1185">Reference proteome</keyword>
<evidence type="ECO:0000256" key="1">
    <source>
        <dbReference type="PROSITE-ProRule" id="PRU00176"/>
    </source>
</evidence>
<gene>
    <name evidence="4" type="ORF">THAPSDRAFT_1938</name>
</gene>
<dbReference type="Gene3D" id="3.30.70.330">
    <property type="match status" value="2"/>
</dbReference>
<evidence type="ECO:0000313" key="4">
    <source>
        <dbReference type="EMBL" id="EED96696.1"/>
    </source>
</evidence>
<dbReference type="GeneID" id="7447600"/>
<dbReference type="CDD" id="cd00590">
    <property type="entry name" value="RRM_SF"/>
    <property type="match status" value="1"/>
</dbReference>
<accession>B8BSC7</accession>
<dbReference type="Proteomes" id="UP000001449">
    <property type="component" value="Chromosome 1"/>
</dbReference>
<evidence type="ECO:0000259" key="3">
    <source>
        <dbReference type="PROSITE" id="PS50102"/>
    </source>
</evidence>
<feature type="domain" description="RRM" evidence="3">
    <location>
        <begin position="295"/>
        <end position="365"/>
    </location>
</feature>
<dbReference type="KEGG" id="tps:THAPSDRAFT_1938"/>
<proteinExistence type="predicted"/>
<dbReference type="PaxDb" id="35128-Thaps1938"/>
<keyword evidence="1" id="KW-0694">RNA-binding</keyword>
<dbReference type="EMBL" id="CM000638">
    <property type="protein sequence ID" value="EED96696.1"/>
    <property type="molecule type" value="Genomic_DNA"/>
</dbReference>
<organism evidence="4 5">
    <name type="scientific">Thalassiosira pseudonana</name>
    <name type="common">Marine diatom</name>
    <name type="synonym">Cyclotella nana</name>
    <dbReference type="NCBI Taxonomy" id="35128"/>
    <lineage>
        <taxon>Eukaryota</taxon>
        <taxon>Sar</taxon>
        <taxon>Stramenopiles</taxon>
        <taxon>Ochrophyta</taxon>
        <taxon>Bacillariophyta</taxon>
        <taxon>Coscinodiscophyceae</taxon>
        <taxon>Thalassiosirophycidae</taxon>
        <taxon>Thalassiosirales</taxon>
        <taxon>Thalassiosiraceae</taxon>
        <taxon>Thalassiosira</taxon>
    </lineage>
</organism>
<dbReference type="RefSeq" id="XP_002287055.1">
    <property type="nucleotide sequence ID" value="XM_002287019.1"/>
</dbReference>
<feature type="region of interest" description="Disordered" evidence="2">
    <location>
        <begin position="263"/>
        <end position="282"/>
    </location>
</feature>
<evidence type="ECO:0000256" key="2">
    <source>
        <dbReference type="SAM" id="MobiDB-lite"/>
    </source>
</evidence>
<dbReference type="HOGENOM" id="CLU_579414_0_0_1"/>
<name>B8BSC7_THAPS</name>
<dbReference type="PROSITE" id="PS50102">
    <property type="entry name" value="RRM"/>
    <property type="match status" value="1"/>
</dbReference>
<dbReference type="SUPFAM" id="SSF54928">
    <property type="entry name" value="RNA-binding domain, RBD"/>
    <property type="match status" value="1"/>
</dbReference>
<dbReference type="InParanoid" id="B8BSC7"/>